<dbReference type="EC" id="3.1.1.61" evidence="2"/>
<evidence type="ECO:0000313" key="7">
    <source>
        <dbReference type="Proteomes" id="UP000515512"/>
    </source>
</evidence>
<proteinExistence type="predicted"/>
<feature type="active site" evidence="4">
    <location>
        <position position="40"/>
    </location>
</feature>
<dbReference type="SUPFAM" id="SSF52738">
    <property type="entry name" value="Methylesterase CheB, C-terminal domain"/>
    <property type="match status" value="1"/>
</dbReference>
<feature type="domain" description="CheB-type methylesterase" evidence="5">
    <location>
        <begin position="2"/>
        <end position="190"/>
    </location>
</feature>
<evidence type="ECO:0000313" key="6">
    <source>
        <dbReference type="EMBL" id="QLY32006.1"/>
    </source>
</evidence>
<evidence type="ECO:0000256" key="1">
    <source>
        <dbReference type="ARBA" id="ARBA00022801"/>
    </source>
</evidence>
<dbReference type="GO" id="GO:0005737">
    <property type="term" value="C:cytoplasm"/>
    <property type="evidence" value="ECO:0007669"/>
    <property type="project" value="InterPro"/>
</dbReference>
<dbReference type="InterPro" id="IPR000673">
    <property type="entry name" value="Sig_transdc_resp-reg_Me-estase"/>
</dbReference>
<dbReference type="Pfam" id="PF01339">
    <property type="entry name" value="CheB_methylest"/>
    <property type="match status" value="1"/>
</dbReference>
<comment type="catalytic activity">
    <reaction evidence="3">
        <text>[protein]-L-glutamate 5-O-methyl ester + H2O = L-glutamyl-[protein] + methanol + H(+)</text>
        <dbReference type="Rhea" id="RHEA:23236"/>
        <dbReference type="Rhea" id="RHEA-COMP:10208"/>
        <dbReference type="Rhea" id="RHEA-COMP:10311"/>
        <dbReference type="ChEBI" id="CHEBI:15377"/>
        <dbReference type="ChEBI" id="CHEBI:15378"/>
        <dbReference type="ChEBI" id="CHEBI:17790"/>
        <dbReference type="ChEBI" id="CHEBI:29973"/>
        <dbReference type="ChEBI" id="CHEBI:82795"/>
        <dbReference type="EC" id="3.1.1.61"/>
    </reaction>
</comment>
<dbReference type="GO" id="GO:0006935">
    <property type="term" value="P:chemotaxis"/>
    <property type="evidence" value="ECO:0007669"/>
    <property type="project" value="UniProtKB-UniRule"/>
</dbReference>
<keyword evidence="4" id="KW-0145">Chemotaxis</keyword>
<dbReference type="PANTHER" id="PTHR42872:SF6">
    <property type="entry name" value="PROTEIN-GLUTAMATE METHYLESTERASE_PROTEIN-GLUTAMINE GLUTAMINASE"/>
    <property type="match status" value="1"/>
</dbReference>
<dbReference type="Proteomes" id="UP000515512">
    <property type="component" value="Chromosome"/>
</dbReference>
<dbReference type="InterPro" id="IPR011247">
    <property type="entry name" value="Chemotax_prot-Glu_Me-esterase"/>
</dbReference>
<evidence type="ECO:0000256" key="3">
    <source>
        <dbReference type="ARBA" id="ARBA00048267"/>
    </source>
</evidence>
<evidence type="ECO:0000256" key="2">
    <source>
        <dbReference type="ARBA" id="ARBA00039140"/>
    </source>
</evidence>
<feature type="active site" evidence="4">
    <location>
        <position position="13"/>
    </location>
</feature>
<sequence>MPEPTNLIVVGASAGGVEALREFVSGLAADTQSAVLVVLHMPPHGVSALPAILSRVGPLPAVAAVDGMPLEAGRVYTAVPDHHLLVADSRIVLSHGPTENGYRPGVDALFRSAAVAWGPRVAGVVLSGSLDDGTAGLALIAVRGGITVAQDPKEALYPSMPESAISQVRVDHVLPVREIGATLAQRFLKRDDLPEPPPLSEINRLEAHLDAGVGITRNGVATMTDPSGLSCPDCNGVLYALPDTPQRYRCRVGHAWTAQALLAEQSVEVERALWTALRALQEKQQLAERMCADAQRHGDQRLAARYSEQRHEHAHAAEVLRKLLVER</sequence>
<accession>A0A7D6Z3J5</accession>
<dbReference type="EMBL" id="CP059399">
    <property type="protein sequence ID" value="QLY32006.1"/>
    <property type="molecule type" value="Genomic_DNA"/>
</dbReference>
<feature type="active site" evidence="4">
    <location>
        <position position="132"/>
    </location>
</feature>
<name>A0A7D6Z3J5_9NOCA</name>
<dbReference type="InterPro" id="IPR003006">
    <property type="entry name" value="Ig/MHC_CS"/>
</dbReference>
<protein>
    <recommendedName>
        <fullName evidence="2">protein-glutamate methylesterase</fullName>
        <ecNumber evidence="2">3.1.1.61</ecNumber>
    </recommendedName>
</protein>
<organism evidence="6 7">
    <name type="scientific">Nocardia huaxiensis</name>
    <dbReference type="NCBI Taxonomy" id="2755382"/>
    <lineage>
        <taxon>Bacteria</taxon>
        <taxon>Bacillati</taxon>
        <taxon>Actinomycetota</taxon>
        <taxon>Actinomycetes</taxon>
        <taxon>Mycobacteriales</taxon>
        <taxon>Nocardiaceae</taxon>
        <taxon>Nocardia</taxon>
    </lineage>
</organism>
<reference evidence="6 7" key="1">
    <citation type="submission" date="2020-07" db="EMBL/GenBank/DDBJ databases">
        <authorList>
            <person name="Zhuang K."/>
            <person name="Ran Y."/>
        </authorList>
    </citation>
    <scope>NUCLEOTIDE SEQUENCE [LARGE SCALE GENOMIC DNA]</scope>
    <source>
        <strain evidence="6 7">WCH-YHL-001</strain>
    </source>
</reference>
<dbReference type="PROSITE" id="PS00290">
    <property type="entry name" value="IG_MHC"/>
    <property type="match status" value="1"/>
</dbReference>
<evidence type="ECO:0000256" key="4">
    <source>
        <dbReference type="PROSITE-ProRule" id="PRU00050"/>
    </source>
</evidence>
<keyword evidence="7" id="KW-1185">Reference proteome</keyword>
<dbReference type="CDD" id="cd16433">
    <property type="entry name" value="CheB"/>
    <property type="match status" value="1"/>
</dbReference>
<keyword evidence="1 4" id="KW-0378">Hydrolase</keyword>
<dbReference type="AlphaFoldDB" id="A0A7D6Z3J5"/>
<dbReference type="GO" id="GO:0000156">
    <property type="term" value="F:phosphorelay response regulator activity"/>
    <property type="evidence" value="ECO:0007669"/>
    <property type="project" value="InterPro"/>
</dbReference>
<evidence type="ECO:0000259" key="5">
    <source>
        <dbReference type="PROSITE" id="PS50122"/>
    </source>
</evidence>
<dbReference type="PANTHER" id="PTHR42872">
    <property type="entry name" value="PROTEIN-GLUTAMATE METHYLESTERASE/PROTEIN-GLUTAMINE GLUTAMINASE"/>
    <property type="match status" value="1"/>
</dbReference>
<dbReference type="RefSeq" id="WP_181583180.1">
    <property type="nucleotide sequence ID" value="NZ_CP059399.1"/>
</dbReference>
<dbReference type="PROSITE" id="PS50122">
    <property type="entry name" value="CHEB"/>
    <property type="match status" value="1"/>
</dbReference>
<dbReference type="GO" id="GO:0008984">
    <property type="term" value="F:protein-glutamate methylesterase activity"/>
    <property type="evidence" value="ECO:0007669"/>
    <property type="project" value="UniProtKB-EC"/>
</dbReference>
<dbReference type="InterPro" id="IPR035909">
    <property type="entry name" value="CheB_C"/>
</dbReference>
<dbReference type="Gene3D" id="3.40.50.180">
    <property type="entry name" value="Methylesterase CheB, C-terminal domain"/>
    <property type="match status" value="1"/>
</dbReference>
<dbReference type="KEGG" id="nhu:H0264_06835"/>
<gene>
    <name evidence="6" type="ORF">H0264_06835</name>
</gene>
<dbReference type="PIRSF" id="PIRSF036461">
    <property type="entry name" value="Chmtx_methlestr"/>
    <property type="match status" value="1"/>
</dbReference>